<dbReference type="OrthoDB" id="9803416at2"/>
<evidence type="ECO:0000256" key="9">
    <source>
        <dbReference type="ARBA" id="ARBA00023136"/>
    </source>
</evidence>
<organism evidence="13 14">
    <name type="scientific">Lichenicoccus roseus</name>
    <dbReference type="NCBI Taxonomy" id="2683649"/>
    <lineage>
        <taxon>Bacteria</taxon>
        <taxon>Pseudomonadati</taxon>
        <taxon>Pseudomonadota</taxon>
        <taxon>Alphaproteobacteria</taxon>
        <taxon>Acetobacterales</taxon>
        <taxon>Acetobacteraceae</taxon>
        <taxon>Lichenicoccus</taxon>
    </lineage>
</organism>
<evidence type="ECO:0000256" key="11">
    <source>
        <dbReference type="ARBA" id="ARBA00045497"/>
    </source>
</evidence>
<comment type="catalytic activity">
    <reaction evidence="10">
        <text>Mg(2+)(in) = Mg(2+)(out)</text>
        <dbReference type="Rhea" id="RHEA:29827"/>
        <dbReference type="ChEBI" id="CHEBI:18420"/>
    </reaction>
</comment>
<dbReference type="CDD" id="cd12837">
    <property type="entry name" value="EcCorA-like_u1"/>
    <property type="match status" value="1"/>
</dbReference>
<dbReference type="PANTHER" id="PTHR47685:SF1">
    <property type="entry name" value="MAGNESIUM TRANSPORT PROTEIN CORA"/>
    <property type="match status" value="1"/>
</dbReference>
<evidence type="ECO:0000313" key="14">
    <source>
        <dbReference type="Proteomes" id="UP000305654"/>
    </source>
</evidence>
<evidence type="ECO:0000256" key="4">
    <source>
        <dbReference type="ARBA" id="ARBA00022475"/>
    </source>
</evidence>
<dbReference type="PANTHER" id="PTHR47685">
    <property type="entry name" value="MAGNESIUM TRANSPORT PROTEIN CORA"/>
    <property type="match status" value="1"/>
</dbReference>
<keyword evidence="6" id="KW-0460">Magnesium</keyword>
<keyword evidence="14" id="KW-1185">Reference proteome</keyword>
<comment type="similarity">
    <text evidence="2">Belongs to the CorA metal ion transporter (MIT) (TC 1.A.35) family.</text>
</comment>
<keyword evidence="9 12" id="KW-0472">Membrane</keyword>
<evidence type="ECO:0000256" key="5">
    <source>
        <dbReference type="ARBA" id="ARBA00022692"/>
    </source>
</evidence>
<dbReference type="GO" id="GO:0015099">
    <property type="term" value="F:nickel cation transmembrane transporter activity"/>
    <property type="evidence" value="ECO:0007669"/>
    <property type="project" value="TreeGrafter"/>
</dbReference>
<comment type="subcellular location">
    <subcellularLocation>
        <location evidence="1">Cell membrane</location>
        <topology evidence="1">Multi-pass membrane protein</topology>
    </subcellularLocation>
</comment>
<dbReference type="AlphaFoldDB" id="A0A5R9J8N8"/>
<evidence type="ECO:0000256" key="8">
    <source>
        <dbReference type="ARBA" id="ARBA00023065"/>
    </source>
</evidence>
<sequence>MLYIHDGTSPPQLLSAGHHVASDAVWIDLVNPSDEERAAAERITGMRVPSLEEITEVESSSRVFSERGAAYFSMPGTFLGADGQAQATPISFVISPQRLITLRFEKLPAFAAFSARFERSGTTGSYEVFVGLLEAIVDRIADTLERIGADLLRQSKGTFRTGSAQATRNMRRTDQELRAILTAVGETGDALGTLRDSVVGIGRIASYAQQVGDAWTPPELKVRIQTLRQDIASLNDYDQQLSNKVNFLLDAVLGFINIEQNNGVRVLTIASVVGIPPTFVVGLYGMNFKNMPELNWAYGYEFGWAMIIVSIIVPLVWFRSRGWL</sequence>
<comment type="caution">
    <text evidence="13">The sequence shown here is derived from an EMBL/GenBank/DDBJ whole genome shotgun (WGS) entry which is preliminary data.</text>
</comment>
<keyword evidence="8" id="KW-0406">Ion transport</keyword>
<protein>
    <submittedName>
        <fullName evidence="13">Magnesium transporter</fullName>
    </submittedName>
</protein>
<evidence type="ECO:0000256" key="1">
    <source>
        <dbReference type="ARBA" id="ARBA00004651"/>
    </source>
</evidence>
<keyword evidence="4" id="KW-1003">Cell membrane</keyword>
<evidence type="ECO:0000256" key="2">
    <source>
        <dbReference type="ARBA" id="ARBA00009765"/>
    </source>
</evidence>
<evidence type="ECO:0000256" key="10">
    <source>
        <dbReference type="ARBA" id="ARBA00034269"/>
    </source>
</evidence>
<name>A0A5R9J8N8_9PROT</name>
<evidence type="ECO:0000313" key="13">
    <source>
        <dbReference type="EMBL" id="TLU70578.1"/>
    </source>
</evidence>
<proteinExistence type="inferred from homology"/>
<dbReference type="Gene3D" id="1.20.58.340">
    <property type="entry name" value="Magnesium transport protein CorA, transmembrane region"/>
    <property type="match status" value="1"/>
</dbReference>
<dbReference type="Pfam" id="PF01544">
    <property type="entry name" value="CorA"/>
    <property type="match status" value="1"/>
</dbReference>
<dbReference type="GO" id="GO:0015095">
    <property type="term" value="F:magnesium ion transmembrane transporter activity"/>
    <property type="evidence" value="ECO:0007669"/>
    <property type="project" value="TreeGrafter"/>
</dbReference>
<comment type="function">
    <text evidence="11">Mediates influx of magnesium ions. Alternates between open and closed states. Activated by low cytoplasmic Mg(2+) levels. Inactive when cytoplasmic Mg(2+) levels are high.</text>
</comment>
<dbReference type="GO" id="GO:0015087">
    <property type="term" value="F:cobalt ion transmembrane transporter activity"/>
    <property type="evidence" value="ECO:0007669"/>
    <property type="project" value="TreeGrafter"/>
</dbReference>
<evidence type="ECO:0000256" key="3">
    <source>
        <dbReference type="ARBA" id="ARBA00022448"/>
    </source>
</evidence>
<accession>A0A5R9J8N8</accession>
<keyword evidence="7 12" id="KW-1133">Transmembrane helix</keyword>
<dbReference type="InterPro" id="IPR045863">
    <property type="entry name" value="CorA_TM1_TM2"/>
</dbReference>
<gene>
    <name evidence="13" type="ORF">FE263_21350</name>
</gene>
<reference evidence="13 14" key="1">
    <citation type="submission" date="2019-05" db="EMBL/GenBank/DDBJ databases">
        <authorList>
            <person name="Pankratov T."/>
            <person name="Grouzdev D."/>
        </authorList>
    </citation>
    <scope>NUCLEOTIDE SEQUENCE [LARGE SCALE GENOMIC DNA]</scope>
    <source>
        <strain evidence="13 14">KEBCLARHB70R</strain>
    </source>
</reference>
<keyword evidence="5 12" id="KW-0812">Transmembrane</keyword>
<evidence type="ECO:0000256" key="7">
    <source>
        <dbReference type="ARBA" id="ARBA00022989"/>
    </source>
</evidence>
<dbReference type="Proteomes" id="UP000305654">
    <property type="component" value="Unassembled WGS sequence"/>
</dbReference>
<feature type="transmembrane region" description="Helical" evidence="12">
    <location>
        <begin position="266"/>
        <end position="286"/>
    </location>
</feature>
<feature type="transmembrane region" description="Helical" evidence="12">
    <location>
        <begin position="298"/>
        <end position="318"/>
    </location>
</feature>
<dbReference type="InterPro" id="IPR045861">
    <property type="entry name" value="CorA_cytoplasmic_dom"/>
</dbReference>
<evidence type="ECO:0000256" key="12">
    <source>
        <dbReference type="SAM" id="Phobius"/>
    </source>
</evidence>
<keyword evidence="3" id="KW-0813">Transport</keyword>
<dbReference type="GO" id="GO:0005886">
    <property type="term" value="C:plasma membrane"/>
    <property type="evidence" value="ECO:0007669"/>
    <property type="project" value="UniProtKB-SubCell"/>
</dbReference>
<evidence type="ECO:0000256" key="6">
    <source>
        <dbReference type="ARBA" id="ARBA00022842"/>
    </source>
</evidence>
<dbReference type="SUPFAM" id="SSF144083">
    <property type="entry name" value="Magnesium transport protein CorA, transmembrane region"/>
    <property type="match status" value="1"/>
</dbReference>
<dbReference type="EMBL" id="VCDI01000014">
    <property type="protein sequence ID" value="TLU70578.1"/>
    <property type="molecule type" value="Genomic_DNA"/>
</dbReference>
<dbReference type="Gene3D" id="3.30.460.20">
    <property type="entry name" value="CorA soluble domain-like"/>
    <property type="match status" value="1"/>
</dbReference>
<dbReference type="InterPro" id="IPR050829">
    <property type="entry name" value="CorA_MIT"/>
</dbReference>
<dbReference type="FunFam" id="1.20.58.340:FF:000004">
    <property type="entry name" value="Magnesium transport protein CorA"/>
    <property type="match status" value="1"/>
</dbReference>
<dbReference type="InterPro" id="IPR002523">
    <property type="entry name" value="MgTranspt_CorA/ZnTranspt_ZntB"/>
</dbReference>
<dbReference type="SUPFAM" id="SSF143865">
    <property type="entry name" value="CorA soluble domain-like"/>
    <property type="match status" value="1"/>
</dbReference>